<reference evidence="2 3" key="1">
    <citation type="journal article" date="2001" name="Int. J. Syst. Evol. Microbiol.">
        <title>Agreia bicolorata gen. nov., sp. nov., to accommodate actinobacteria isolated from narrow reed grass infected by the nematode Heteroanguina graminophila.</title>
        <authorList>
            <person name="Evtushenko L.I."/>
            <person name="Dorofeeva L.V."/>
            <person name="Dobrovolskaya T.G."/>
            <person name="Streshinskaya G.M."/>
            <person name="Subbotin S.A."/>
            <person name="Tiedje J.M."/>
        </authorList>
    </citation>
    <scope>NUCLEOTIDE SEQUENCE [LARGE SCALE GENOMIC DNA]</scope>
    <source>
        <strain evidence="2 3">VKM Ac-1804</strain>
    </source>
</reference>
<sequence length="64" mass="7237">MEGEIKEFFMSSLPDPLLEPDPDAEREVDLEVDELDVPNTIDPDERIELDDDDPEVVEGDGPRP</sequence>
<evidence type="ECO:0000313" key="3">
    <source>
        <dbReference type="Proteomes" id="UP000032503"/>
    </source>
</evidence>
<feature type="region of interest" description="Disordered" evidence="1">
    <location>
        <begin position="1"/>
        <end position="64"/>
    </location>
</feature>
<evidence type="ECO:0000313" key="2">
    <source>
        <dbReference type="EMBL" id="KJC64367.1"/>
    </source>
</evidence>
<name>A0ABR5CFH9_9MICO</name>
<proteinExistence type="predicted"/>
<accession>A0ABR5CFH9</accession>
<gene>
    <name evidence="2" type="ORF">TZ00_07920</name>
</gene>
<evidence type="ECO:0000256" key="1">
    <source>
        <dbReference type="SAM" id="MobiDB-lite"/>
    </source>
</evidence>
<dbReference type="Proteomes" id="UP000032503">
    <property type="component" value="Unassembled WGS sequence"/>
</dbReference>
<keyword evidence="3" id="KW-1185">Reference proteome</keyword>
<feature type="compositionally biased region" description="Acidic residues" evidence="1">
    <location>
        <begin position="45"/>
        <end position="58"/>
    </location>
</feature>
<protein>
    <submittedName>
        <fullName evidence="2">Uncharacterized protein</fullName>
    </submittedName>
</protein>
<dbReference type="EMBL" id="JYFC01000003">
    <property type="protein sequence ID" value="KJC64367.1"/>
    <property type="molecule type" value="Genomic_DNA"/>
</dbReference>
<organism evidence="2 3">
    <name type="scientific">Agreia bicolorata</name>
    <dbReference type="NCBI Taxonomy" id="110935"/>
    <lineage>
        <taxon>Bacteria</taxon>
        <taxon>Bacillati</taxon>
        <taxon>Actinomycetota</taxon>
        <taxon>Actinomycetes</taxon>
        <taxon>Micrococcales</taxon>
        <taxon>Microbacteriaceae</taxon>
        <taxon>Agreia</taxon>
    </lineage>
</organism>
<comment type="caution">
    <text evidence="2">The sequence shown here is derived from an EMBL/GenBank/DDBJ whole genome shotgun (WGS) entry which is preliminary data.</text>
</comment>